<keyword evidence="5" id="KW-1185">Reference proteome</keyword>
<feature type="domain" description="CHAT" evidence="2">
    <location>
        <begin position="1309"/>
        <end position="1601"/>
    </location>
</feature>
<feature type="region of interest" description="Disordered" evidence="1">
    <location>
        <begin position="1"/>
        <end position="40"/>
    </location>
</feature>
<feature type="region of interest" description="Disordered" evidence="1">
    <location>
        <begin position="1239"/>
        <end position="1259"/>
    </location>
</feature>
<dbReference type="EMBL" id="JBBUTH010000008">
    <property type="protein sequence ID" value="MEK8051997.1"/>
    <property type="molecule type" value="Genomic_DNA"/>
</dbReference>
<dbReference type="RefSeq" id="WP_341411693.1">
    <property type="nucleotide sequence ID" value="NZ_JBBUTH010000008.1"/>
</dbReference>
<dbReference type="PANTHER" id="PTHR37946">
    <property type="entry name" value="SLL1969 PROTEIN"/>
    <property type="match status" value="1"/>
</dbReference>
<dbReference type="InterPro" id="IPR055803">
    <property type="entry name" value="DUF7379"/>
</dbReference>
<dbReference type="InterPro" id="IPR003386">
    <property type="entry name" value="LACT/PDAT_acylTrfase"/>
</dbReference>
<dbReference type="Pfam" id="PF20308">
    <property type="entry name" value="TPR-S"/>
    <property type="match status" value="1"/>
</dbReference>
<dbReference type="Pfam" id="PF24096">
    <property type="entry name" value="DUF7379"/>
    <property type="match status" value="1"/>
</dbReference>
<evidence type="ECO:0000259" key="2">
    <source>
        <dbReference type="Pfam" id="PF12770"/>
    </source>
</evidence>
<dbReference type="Proteomes" id="UP001365405">
    <property type="component" value="Unassembled WGS sequence"/>
</dbReference>
<dbReference type="SUPFAM" id="SSF53474">
    <property type="entry name" value="alpha/beta-Hydrolases"/>
    <property type="match status" value="2"/>
</dbReference>
<reference evidence="4 5" key="1">
    <citation type="submission" date="2024-04" db="EMBL/GenBank/DDBJ databases">
        <title>Novel species of the genus Ideonella isolated from streams.</title>
        <authorList>
            <person name="Lu H."/>
        </authorList>
    </citation>
    <scope>NUCLEOTIDE SEQUENCE [LARGE SCALE GENOMIC DNA]</scope>
    <source>
        <strain evidence="4 5">DXS22W</strain>
    </source>
</reference>
<proteinExistence type="predicted"/>
<dbReference type="Gene3D" id="3.40.50.1820">
    <property type="entry name" value="alpha/beta hydrolase"/>
    <property type="match status" value="2"/>
</dbReference>
<gene>
    <name evidence="4" type="ORF">AACH10_17225</name>
</gene>
<organism evidence="4 5">
    <name type="scientific">Pseudaquabacterium inlustre</name>
    <dbReference type="NCBI Taxonomy" id="2984192"/>
    <lineage>
        <taxon>Bacteria</taxon>
        <taxon>Pseudomonadati</taxon>
        <taxon>Pseudomonadota</taxon>
        <taxon>Betaproteobacteria</taxon>
        <taxon>Burkholderiales</taxon>
        <taxon>Sphaerotilaceae</taxon>
        <taxon>Pseudaquabacterium</taxon>
    </lineage>
</organism>
<name>A0ABU9CN29_9BURK</name>
<feature type="region of interest" description="Disordered" evidence="1">
    <location>
        <begin position="1960"/>
        <end position="2049"/>
    </location>
</feature>
<feature type="compositionally biased region" description="Basic and acidic residues" evidence="1">
    <location>
        <begin position="1247"/>
        <end position="1259"/>
    </location>
</feature>
<evidence type="ECO:0000256" key="1">
    <source>
        <dbReference type="SAM" id="MobiDB-lite"/>
    </source>
</evidence>
<dbReference type="PANTHER" id="PTHR37946:SF1">
    <property type="entry name" value="SLL1969 PROTEIN"/>
    <property type="match status" value="1"/>
</dbReference>
<comment type="caution">
    <text evidence="4">The sequence shown here is derived from an EMBL/GenBank/DDBJ whole genome shotgun (WGS) entry which is preliminary data.</text>
</comment>
<evidence type="ECO:0000313" key="4">
    <source>
        <dbReference type="EMBL" id="MEK8051997.1"/>
    </source>
</evidence>
<dbReference type="InterPro" id="IPR029058">
    <property type="entry name" value="AB_hydrolase_fold"/>
</dbReference>
<feature type="compositionally biased region" description="Low complexity" evidence="1">
    <location>
        <begin position="1969"/>
        <end position="1981"/>
    </location>
</feature>
<accession>A0ABU9CN29</accession>
<dbReference type="InterPro" id="IPR046880">
    <property type="entry name" value="TPR-S"/>
</dbReference>
<feature type="domain" description="DUF7379" evidence="3">
    <location>
        <begin position="234"/>
        <end position="314"/>
    </location>
</feature>
<evidence type="ECO:0000259" key="3">
    <source>
        <dbReference type="Pfam" id="PF24096"/>
    </source>
</evidence>
<sequence length="2049" mass="221638">MAQSTPRPPVKIVTPPGRHIEKPALPRGLAAGHRGAGPGEDDRFLPAGFVRAVQAIDLSPGARDVAAGQPQELAPAAGQVLAIELAEGVTVYTSPENLQRTLAQVAPELVLPDGSVALAGLEQHASASRGVGDAAAQLVARVTTLDVGQAGDAITQAAGDKLREWLGDKMAGKVADQLGITWWGTKALMWAIEDRHGRTHGLYRWIGGETQPSALFAPENDPRLAKETAKGAALVFIHGTASSVGGSFGELQSGSPDTWRALELQYGERIYGFEHRSLSESPIDNALQLARALPAGARLHLVSHSRGGMVADLMCLAAQGGADLDALLAGYAVDTVALGGVDDDADRERLSAELATAYERQRAALRELASLLQGRGFVIERYVRVACPARGTRLASGNFDVFLSGLLSLIGLVPGLAGNPWYTAFKRVVLEIAKNRTRPQRVPGIEAMLPGSPMARLLARLPAQDGTQMAVIAGDIEGGGLLKRLGVLFTDHMFFDGVDNDLVVDTDSMSAGVARPATTRRLFDQGPEVNHFRYFTNPNTREALRRWLTEADPTALSQFSSLPALVPERSAEETRRRDIARAAQRGLTTTNLPVVIVLPGVMGTHLWVNRKDRVWMDPLDLLAGGLEKVKYGQPNVEAEKLFDMSYGDLCEHLAASHQVERFPYDWRLPLDQLADTLAARVRAVLDASANPARPVRVVAHSMGGLVTRAMIVKHPALWTELMQRPGARFVMLGTPNHGSHQMVEMLIGKGDTVRMLAHASLKHSLQQVLDLVGGFRGPLALLPRPGFIDEAAQLGGAGQQLPDYFRTDVWDTFRREIKDLWFGTGVVAQLSKQALDEGGWLWRQGPAATSLPTGFEDRTFYVHGVASSTACGIVKRNGRWQMLATPHGDGTVSWPSGKLGGIGQYYYMPASHGALADTAEYFEAIASLISTGQSGNLLTSPPRARDTTGAEITQPVAYDAGPPLVPNQEELAASLMRREAKRNTHARGQRKLYVRICNDDLRALNRPILVGHYERDAISGAEALIDRDYIPGELRKRYDLGLYAGPIGSATVVLPVKRTASSTYRSLKGVVVAGLGPFDGSLGAPALTTAVRSAVTRLLLYVLDAGLTEPEDEHDAGLPLASLLIGNDTAAGLGIGDVLAALIKGTDEANHSFREATSSKWHVDSLDIVEVYRDTAFSAALHLDKLQKARAYDRSLRCGLVVLPIKEGNGARERLLDTRGVSHWWRLLVSSTSDDGIVESAPANYGDDSREQVSSPREHGMRRAVANRLRFIYLGSRRARVEAQIQQRQPGLVERLTEKQLRQSEVDKAFGRSLFQLLIPNELKDAVRQLDRTVLVLDGATANLPWEMMRIDDVPLAYRTRLVRQLATLQFSTQVHQASGQLALVIGNPSYEGFGAAFTRAGSAPWRDPDSLPEAENEAQTVVDVLQRAMWKPTALIGQNRRSLEVITALIDSPWRLLHIAAHGVVDLPHPDGGTRSGVVLSDGLLITAAEISAMQAVPELVFLNCCHLGQIDLSGDVPHQANRNRLAASLARELIQAGVRSVVVAGWAVDDAAAQLFATTFYERLLIGRSSFGDAVFEARRKTYERFRDSTTWGAYQAYGEPDWRFASDTASDSEETGSNCLATEEFVSPRQLVEELQLRRRDVMRQHQALTPSVVENTAQWLNERLRAHIEWSAHSEVAVAAAQLFSDLGPRYFGEAITLFWRALDDPRQVGHIDIDAVQQLANLEARHGEATDDLALLDRAITRVTDVLSLLAGAPAVAKAGSSGLTPERASLLGSAYKRRAVVLARAGRLAQMRQDLQASLGWYRAATAHEEAPERHPYSVLNWLTLAAWDTSLAPHVDATARLELAQRCGDSANASFRASREFWDAVMVADAQLTMALLRGELAATTSNAAVARLYSKYVNDLDGVMMPLRGLDSVAQQLHMTAQFFAARGRQGGAGAAADLRTAQSLHDLGERLMPGSTRQVPQDAPPDAAQPAKPARKAAPAKKAAPARKTPARQPAAKATNAATKSTTTAVSQAPAKAAVKTAPAPAAPVEPSAKRARRKR</sequence>
<protein>
    <submittedName>
        <fullName evidence="4">CHAT domain-containing protein</fullName>
    </submittedName>
</protein>
<dbReference type="InterPro" id="IPR024983">
    <property type="entry name" value="CHAT_dom"/>
</dbReference>
<feature type="compositionally biased region" description="Low complexity" evidence="1">
    <location>
        <begin position="1989"/>
        <end position="2040"/>
    </location>
</feature>
<evidence type="ECO:0000313" key="5">
    <source>
        <dbReference type="Proteomes" id="UP001365405"/>
    </source>
</evidence>
<dbReference type="Pfam" id="PF12770">
    <property type="entry name" value="CHAT"/>
    <property type="match status" value="1"/>
</dbReference>
<dbReference type="Pfam" id="PF02450">
    <property type="entry name" value="LCAT"/>
    <property type="match status" value="1"/>
</dbReference>